<dbReference type="InterPro" id="IPR013783">
    <property type="entry name" value="Ig-like_fold"/>
</dbReference>
<dbReference type="AlphaFoldDB" id="A0A1H8LEJ1"/>
<keyword evidence="3" id="KW-1185">Reference proteome</keyword>
<sequence length="787" mass="84065">MKTRTVIVHRFGWSHIVGTAALFTLFSAFLPSHVIAQNDPLDAPYEEVEFSEGDTLRGVVETHLRDPDLWPSVLKINDISSPADVVPGLVLRMPVQQVAIADASLAASLQAIQRATAEGARLFAPQQIGAAIETRESAVEQREEGAWRAVVDFAGLAVQHANDAYDIALAQRDRAAEAVVSDIKGQVEGRNPTESRWSDRALDDILVEFERLRTLSGSTTQVTFRDLSRLRLNPNSNATIQRMRSDPLTGNEVTKVSLTNGDFYALLNQLSDRSEFEVEVPGIDTRTKSADFWIKNDASGARFVNYDSREDFSISRDGEMIALGRNEGAVLSTEGTQRAGVLSRPQQVAPVDGGVVYGNAAPLEWAPFEAAVAYWFEVATDPGFNTMIATEWEVRETRFAVGGLTPGRYHWRVAALDKLGLPGEWSAVRKFEVRIDDTPPFLMLMSPADGTISETGSIEVMGATEQDAVLRFNGQDVSLNSDGSFALEAALTRGENTLSFRAVDPAGNDSAAALAVIYRPAAEVEIALSDALAREGDVIVTRSAELSVTGTASAGPGAPVVVRDEAGAEILRAKVGASGQIAFTVPVSETAQSFAIEVLSPGGGVEGSAGLTARRDWQPPELALDLPPPLATADPVLILEGDAGDAAALRLGDKAVPLDAGGRFRLEVPLEPGANAAELEARDVAGNAASLRVETLYDIDPPEILRAEATRPDGEGGPIEIVVEARDASGLRQAGRYALAIGGREVDGYLRCDSASGLCRDSLPAEAGDLRLIEVILEDYAGNEAFE</sequence>
<gene>
    <name evidence="2" type="ORF">SAMN04490248_101109</name>
</gene>
<dbReference type="Proteomes" id="UP000198893">
    <property type="component" value="Unassembled WGS sequence"/>
</dbReference>
<dbReference type="OrthoDB" id="9813091at2"/>
<name>A0A1H8LEJ1_9RHOB</name>
<dbReference type="Gene3D" id="2.60.40.10">
    <property type="entry name" value="Immunoglobulins"/>
    <property type="match status" value="3"/>
</dbReference>
<dbReference type="EMBL" id="FODS01000001">
    <property type="protein sequence ID" value="SEO03517.1"/>
    <property type="molecule type" value="Genomic_DNA"/>
</dbReference>
<dbReference type="Pfam" id="PF04773">
    <property type="entry name" value="FecR"/>
    <property type="match status" value="1"/>
</dbReference>
<reference evidence="2 3" key="1">
    <citation type="submission" date="2016-10" db="EMBL/GenBank/DDBJ databases">
        <authorList>
            <person name="de Groot N.N."/>
        </authorList>
    </citation>
    <scope>NUCLEOTIDE SEQUENCE [LARGE SCALE GENOMIC DNA]</scope>
    <source>
        <strain evidence="2 3">DSM 27842</strain>
    </source>
</reference>
<evidence type="ECO:0000313" key="2">
    <source>
        <dbReference type="EMBL" id="SEO03517.1"/>
    </source>
</evidence>
<dbReference type="STRING" id="569882.SAMN04490248_101109"/>
<dbReference type="InterPro" id="IPR006860">
    <property type="entry name" value="FecR"/>
</dbReference>
<dbReference type="RefSeq" id="WP_093114680.1">
    <property type="nucleotide sequence ID" value="NZ_FODS01000001.1"/>
</dbReference>
<evidence type="ECO:0000259" key="1">
    <source>
        <dbReference type="Pfam" id="PF04773"/>
    </source>
</evidence>
<dbReference type="Pfam" id="PF09136">
    <property type="entry name" value="Glucodextran_B"/>
    <property type="match status" value="1"/>
</dbReference>
<proteinExistence type="predicted"/>
<feature type="domain" description="FecR protein" evidence="1">
    <location>
        <begin position="211"/>
        <end position="301"/>
    </location>
</feature>
<accession>A0A1H8LEJ1</accession>
<protein>
    <submittedName>
        <fullName evidence="2">FecR protein</fullName>
    </submittedName>
</protein>
<organism evidence="2 3">
    <name type="scientific">Salinihabitans flavidus</name>
    <dbReference type="NCBI Taxonomy" id="569882"/>
    <lineage>
        <taxon>Bacteria</taxon>
        <taxon>Pseudomonadati</taxon>
        <taxon>Pseudomonadota</taxon>
        <taxon>Alphaproteobacteria</taxon>
        <taxon>Rhodobacterales</taxon>
        <taxon>Roseobacteraceae</taxon>
        <taxon>Salinihabitans</taxon>
    </lineage>
</organism>
<evidence type="ECO:0000313" key="3">
    <source>
        <dbReference type="Proteomes" id="UP000198893"/>
    </source>
</evidence>